<dbReference type="GO" id="GO:0009966">
    <property type="term" value="P:regulation of signal transduction"/>
    <property type="evidence" value="ECO:0007669"/>
    <property type="project" value="InterPro"/>
</dbReference>
<feature type="compositionally biased region" description="Polar residues" evidence="1">
    <location>
        <begin position="130"/>
        <end position="141"/>
    </location>
</feature>
<dbReference type="EMBL" id="JABFAC010244879">
    <property type="protein sequence ID" value="MBA0636203.1"/>
    <property type="molecule type" value="Genomic_DNA"/>
</dbReference>
<gene>
    <name evidence="2" type="ORF">Godav_029254</name>
</gene>
<evidence type="ECO:0000313" key="3">
    <source>
        <dbReference type="Proteomes" id="UP000593561"/>
    </source>
</evidence>
<keyword evidence="3" id="KW-1185">Reference proteome</keyword>
<feature type="compositionally biased region" description="Basic and acidic residues" evidence="1">
    <location>
        <begin position="184"/>
        <end position="194"/>
    </location>
</feature>
<dbReference type="InterPro" id="IPR007062">
    <property type="entry name" value="PPI-2"/>
</dbReference>
<name>A0A7J8TDH4_GOSDV</name>
<protein>
    <recommendedName>
        <fullName evidence="4">Protein phosphatase inhibitor 2</fullName>
    </recommendedName>
</protein>
<comment type="caution">
    <text evidence="2">The sequence shown here is derived from an EMBL/GenBank/DDBJ whole genome shotgun (WGS) entry which is preliminary data.</text>
</comment>
<feature type="region of interest" description="Disordered" evidence="1">
    <location>
        <begin position="130"/>
        <end position="163"/>
    </location>
</feature>
<dbReference type="Pfam" id="PF04979">
    <property type="entry name" value="IPP-2"/>
    <property type="match status" value="1"/>
</dbReference>
<dbReference type="PANTHER" id="PTHR12398:SF20">
    <property type="entry name" value="PROTEIN PHOSPHATASE 1 REGULATORY INHIBITOR SUBUNIT 2"/>
    <property type="match status" value="1"/>
</dbReference>
<dbReference type="AlphaFoldDB" id="A0A7J8TDH4"/>
<accession>A0A7J8TDH4</accession>
<proteinExistence type="predicted"/>
<evidence type="ECO:0008006" key="4">
    <source>
        <dbReference type="Google" id="ProtNLM"/>
    </source>
</evidence>
<feature type="region of interest" description="Disordered" evidence="1">
    <location>
        <begin position="184"/>
        <end position="204"/>
    </location>
</feature>
<dbReference type="Proteomes" id="UP000593561">
    <property type="component" value="Unassembled WGS sequence"/>
</dbReference>
<organism evidence="2 3">
    <name type="scientific">Gossypium davidsonii</name>
    <name type="common">Davidson's cotton</name>
    <name type="synonym">Gossypium klotzschianum subsp. davidsonii</name>
    <dbReference type="NCBI Taxonomy" id="34287"/>
    <lineage>
        <taxon>Eukaryota</taxon>
        <taxon>Viridiplantae</taxon>
        <taxon>Streptophyta</taxon>
        <taxon>Embryophyta</taxon>
        <taxon>Tracheophyta</taxon>
        <taxon>Spermatophyta</taxon>
        <taxon>Magnoliopsida</taxon>
        <taxon>eudicotyledons</taxon>
        <taxon>Gunneridae</taxon>
        <taxon>Pentapetalae</taxon>
        <taxon>rosids</taxon>
        <taxon>malvids</taxon>
        <taxon>Malvales</taxon>
        <taxon>Malvaceae</taxon>
        <taxon>Malvoideae</taxon>
        <taxon>Gossypium</taxon>
    </lineage>
</organism>
<dbReference type="GO" id="GO:0004864">
    <property type="term" value="F:protein phosphatase inhibitor activity"/>
    <property type="evidence" value="ECO:0007669"/>
    <property type="project" value="InterPro"/>
</dbReference>
<reference evidence="2 3" key="1">
    <citation type="journal article" date="2019" name="Genome Biol. Evol.">
        <title>Insights into the evolution of the New World diploid cottons (Gossypium, subgenus Houzingenia) based on genome sequencing.</title>
        <authorList>
            <person name="Grover C.E."/>
            <person name="Arick M.A. 2nd"/>
            <person name="Thrash A."/>
            <person name="Conover J.L."/>
            <person name="Sanders W.S."/>
            <person name="Peterson D.G."/>
            <person name="Frelichowski J.E."/>
            <person name="Scheffler J.A."/>
            <person name="Scheffler B.E."/>
            <person name="Wendel J.F."/>
        </authorList>
    </citation>
    <scope>NUCLEOTIDE SEQUENCE [LARGE SCALE GENOMIC DNA]</scope>
    <source>
        <strain evidence="2">27</strain>
        <tissue evidence="2">Leaf</tissue>
    </source>
</reference>
<dbReference type="PANTHER" id="PTHR12398">
    <property type="entry name" value="PROTEIN PHOSPHATASE INHIBITOR"/>
    <property type="match status" value="1"/>
</dbReference>
<evidence type="ECO:0000313" key="2">
    <source>
        <dbReference type="EMBL" id="MBA0636203.1"/>
    </source>
</evidence>
<evidence type="ECO:0000256" key="1">
    <source>
        <dbReference type="SAM" id="MobiDB-lite"/>
    </source>
</evidence>
<sequence>MVNSSKYWHLITALIRLWLEFEFLDSNGFLLKKDIYFSIVSSCALDLIILFRGSIRRVRWNEEKLKEIEANKPVRQKITEPKTPYHPMIDDDDVSLSPVRHVFNDCLDDMDAKKLCPALKDVASPSTKTTGCSAGWTSSGDDANAVAHEEDSETDQSGRNFKEQRKSHYDEFFKIKELRRKGSFLEDEHDRVEDDLSSSLSSGVKDIGVEEGTATFH</sequence>